<proteinExistence type="inferred from homology"/>
<dbReference type="GO" id="GO:0015280">
    <property type="term" value="F:ligand-gated sodium channel activity"/>
    <property type="evidence" value="ECO:0007669"/>
    <property type="project" value="TreeGrafter"/>
</dbReference>
<evidence type="ECO:0000256" key="7">
    <source>
        <dbReference type="ARBA" id="ARBA00023053"/>
    </source>
</evidence>
<keyword evidence="6" id="KW-1133">Transmembrane helix</keyword>
<keyword evidence="3 12" id="KW-0813">Transport</keyword>
<dbReference type="EMBL" id="OB662417">
    <property type="protein sequence ID" value="CAD7230027.1"/>
    <property type="molecule type" value="Genomic_DNA"/>
</dbReference>
<keyword evidence="5 12" id="KW-0812">Transmembrane</keyword>
<keyword evidence="4 12" id="KW-0894">Sodium channel</keyword>
<evidence type="ECO:0000256" key="2">
    <source>
        <dbReference type="ARBA" id="ARBA00007193"/>
    </source>
</evidence>
<evidence type="ECO:0000256" key="5">
    <source>
        <dbReference type="ARBA" id="ARBA00022692"/>
    </source>
</evidence>
<dbReference type="PANTHER" id="PTHR11690:SF248">
    <property type="entry name" value="PICKPOCKET 17, ISOFORM A"/>
    <property type="match status" value="1"/>
</dbReference>
<protein>
    <submittedName>
        <fullName evidence="13">Uncharacterized protein</fullName>
    </submittedName>
</protein>
<comment type="subcellular location">
    <subcellularLocation>
        <location evidence="1">Membrane</location>
        <topology evidence="1">Multi-pass membrane protein</topology>
    </subcellularLocation>
</comment>
<comment type="similarity">
    <text evidence="2 12">Belongs to the amiloride-sensitive sodium channel (TC 1.A.6) family.</text>
</comment>
<evidence type="ECO:0000256" key="4">
    <source>
        <dbReference type="ARBA" id="ARBA00022461"/>
    </source>
</evidence>
<keyword evidence="8 12" id="KW-0406">Ion transport</keyword>
<keyword evidence="9" id="KW-0472">Membrane</keyword>
<reference evidence="13" key="1">
    <citation type="submission" date="2020-11" db="EMBL/GenBank/DDBJ databases">
        <authorList>
            <person name="Tran Van P."/>
        </authorList>
    </citation>
    <scope>NUCLEOTIDE SEQUENCE</scope>
</reference>
<evidence type="ECO:0000256" key="8">
    <source>
        <dbReference type="ARBA" id="ARBA00023065"/>
    </source>
</evidence>
<evidence type="ECO:0000256" key="12">
    <source>
        <dbReference type="RuleBase" id="RU000679"/>
    </source>
</evidence>
<gene>
    <name evidence="13" type="ORF">CTOB1V02_LOCUS7891</name>
</gene>
<evidence type="ECO:0000256" key="10">
    <source>
        <dbReference type="ARBA" id="ARBA00023201"/>
    </source>
</evidence>
<dbReference type="PANTHER" id="PTHR11690">
    <property type="entry name" value="AMILORIDE-SENSITIVE SODIUM CHANNEL-RELATED"/>
    <property type="match status" value="1"/>
</dbReference>
<dbReference type="PRINTS" id="PR01078">
    <property type="entry name" value="AMINACHANNEL"/>
</dbReference>
<evidence type="ECO:0000256" key="9">
    <source>
        <dbReference type="ARBA" id="ARBA00023136"/>
    </source>
</evidence>
<dbReference type="Gene3D" id="2.60.470.10">
    <property type="entry name" value="Acid-sensing ion channels like domains"/>
    <property type="match status" value="1"/>
</dbReference>
<sequence>MQQTLRSLGRRKRQTDEETVTNDAYSKYYDFIETANVYDGDILIQLLETIKQDLSDFILSTTKNITDVTDLVFQATDIIESCQFANEDCKNDFHRFEHPKHKNCFYFNHKYLRDTNDDALLRNTTIGGRTEGLQVLLKVDPENYIDFLSETTGYEVSVFDPVEPPDFDSNFIVERTKTVDLAMKRREVNLLEPEKGGNCLKGDAWKHLFPEHGFRCEYQNEICTELEQILRIREGCNCTKANDILGTIVIEKDETLLDSVGETVHDTAGDTIADSLLGTVTGTLTGLQTGVCTEEHLQCITDLMERIASEIHEKCRPQCRQIEYKVTPQERTTDPYHVAKNMLMQNMKDDSLSKDVQCLVQGIQAFNEDEFNNKYAHLNVYYQDMSVEELTEETIYSPISFIGTIGGILGLYVGMSIITMVEVLEFLVDLIGYGLYRIFPKKSNGYGIGGSFRDSSSIYPAKGWEFQNKSMQSPPPAPTYKEAPTFVTDF</sequence>
<evidence type="ECO:0000313" key="13">
    <source>
        <dbReference type="EMBL" id="CAD7230027.1"/>
    </source>
</evidence>
<organism evidence="13">
    <name type="scientific">Cyprideis torosa</name>
    <dbReference type="NCBI Taxonomy" id="163714"/>
    <lineage>
        <taxon>Eukaryota</taxon>
        <taxon>Metazoa</taxon>
        <taxon>Ecdysozoa</taxon>
        <taxon>Arthropoda</taxon>
        <taxon>Crustacea</taxon>
        <taxon>Oligostraca</taxon>
        <taxon>Ostracoda</taxon>
        <taxon>Podocopa</taxon>
        <taxon>Podocopida</taxon>
        <taxon>Cytherocopina</taxon>
        <taxon>Cytheroidea</taxon>
        <taxon>Cytherideidae</taxon>
        <taxon>Cyprideis</taxon>
    </lineage>
</organism>
<evidence type="ECO:0000256" key="11">
    <source>
        <dbReference type="ARBA" id="ARBA00023303"/>
    </source>
</evidence>
<evidence type="ECO:0000256" key="1">
    <source>
        <dbReference type="ARBA" id="ARBA00004141"/>
    </source>
</evidence>
<dbReference type="OrthoDB" id="10064773at2759"/>
<keyword evidence="11 12" id="KW-0407">Ion channel</keyword>
<name>A0A7R8WJB8_9CRUS</name>
<dbReference type="GO" id="GO:0005886">
    <property type="term" value="C:plasma membrane"/>
    <property type="evidence" value="ECO:0007669"/>
    <property type="project" value="TreeGrafter"/>
</dbReference>
<accession>A0A7R8WJB8</accession>
<dbReference type="Pfam" id="PF00858">
    <property type="entry name" value="ASC"/>
    <property type="match status" value="1"/>
</dbReference>
<evidence type="ECO:0000256" key="6">
    <source>
        <dbReference type="ARBA" id="ARBA00022989"/>
    </source>
</evidence>
<keyword evidence="10 12" id="KW-0739">Sodium transport</keyword>
<dbReference type="InterPro" id="IPR001873">
    <property type="entry name" value="ENaC"/>
</dbReference>
<evidence type="ECO:0000256" key="3">
    <source>
        <dbReference type="ARBA" id="ARBA00022448"/>
    </source>
</evidence>
<keyword evidence="7" id="KW-0915">Sodium</keyword>
<dbReference type="AlphaFoldDB" id="A0A7R8WJB8"/>